<evidence type="ECO:0000313" key="2">
    <source>
        <dbReference type="Proteomes" id="UP000261174"/>
    </source>
</evidence>
<name>A0A3E1P2S7_9BACT</name>
<keyword evidence="2" id="KW-1185">Reference proteome</keyword>
<proteinExistence type="predicted"/>
<dbReference type="OrthoDB" id="1341042at2"/>
<dbReference type="Pfam" id="PF22028">
    <property type="entry name" value="DUF6934"/>
    <property type="match status" value="1"/>
</dbReference>
<gene>
    <name evidence="1" type="ORF">DXN04_14540</name>
</gene>
<comment type="caution">
    <text evidence="1">The sequence shown here is derived from an EMBL/GenBank/DDBJ whole genome shotgun (WGS) entry which is preliminary data.</text>
</comment>
<sequence length="188" mass="22794">MFVKLDFEKVYQVEFEKRNEGFFYTVLRNGKKKRIKIQIADKPQPLLDGAYNLAYGPVDRKGRIRDTVSVKHADYSMVFSTILKFAKAYLEWYPYRMVGLDGSTNSRAYVYFRMIKQNYDFLSERFDMYGIKYYMRVKRKGPELFENPFDTSDVACRYYELLKDELYNNKDLEKMFNYFIFKNKEKYD</sequence>
<reference evidence="1 2" key="1">
    <citation type="submission" date="2018-08" db="EMBL/GenBank/DDBJ databases">
        <title>Chitinophaga sp. K20C18050901, a novel bacterium isolated from forest soil.</title>
        <authorList>
            <person name="Wang C."/>
        </authorList>
    </citation>
    <scope>NUCLEOTIDE SEQUENCE [LARGE SCALE GENOMIC DNA]</scope>
    <source>
        <strain evidence="1 2">K20C18050901</strain>
    </source>
</reference>
<dbReference type="AlphaFoldDB" id="A0A3E1P2S7"/>
<organism evidence="1 2">
    <name type="scientific">Chitinophaga silvisoli</name>
    <dbReference type="NCBI Taxonomy" id="2291814"/>
    <lineage>
        <taxon>Bacteria</taxon>
        <taxon>Pseudomonadati</taxon>
        <taxon>Bacteroidota</taxon>
        <taxon>Chitinophagia</taxon>
        <taxon>Chitinophagales</taxon>
        <taxon>Chitinophagaceae</taxon>
        <taxon>Chitinophaga</taxon>
    </lineage>
</organism>
<dbReference type="InterPro" id="IPR053865">
    <property type="entry name" value="DUF6934"/>
</dbReference>
<accession>A0A3E1P2S7</accession>
<dbReference type="EMBL" id="QTJV01000004">
    <property type="protein sequence ID" value="RFM34491.1"/>
    <property type="molecule type" value="Genomic_DNA"/>
</dbReference>
<dbReference type="Proteomes" id="UP000261174">
    <property type="component" value="Unassembled WGS sequence"/>
</dbReference>
<dbReference type="RefSeq" id="WP_116854074.1">
    <property type="nucleotide sequence ID" value="NZ_QTJV01000004.1"/>
</dbReference>
<evidence type="ECO:0000313" key="1">
    <source>
        <dbReference type="EMBL" id="RFM34491.1"/>
    </source>
</evidence>
<protein>
    <submittedName>
        <fullName evidence="1">Uncharacterized protein</fullName>
    </submittedName>
</protein>